<proteinExistence type="predicted"/>
<evidence type="ECO:0000313" key="2">
    <source>
        <dbReference type="EMBL" id="ADJ42773.1"/>
    </source>
</evidence>
<dbReference type="PANTHER" id="PTHR46865">
    <property type="entry name" value="OXIDOREDUCTASE-RELATED"/>
    <property type="match status" value="1"/>
</dbReference>
<accession>A0A0H3CWT3</accession>
<evidence type="ECO:0000313" key="3">
    <source>
        <dbReference type="Proteomes" id="UP000000328"/>
    </source>
</evidence>
<protein>
    <submittedName>
        <fullName evidence="2">FAD-dependent oxidoreductase</fullName>
    </submittedName>
</protein>
<dbReference type="InterPro" id="IPR036188">
    <property type="entry name" value="FAD/NAD-bd_sf"/>
</dbReference>
<feature type="domain" description="FAD-binding" evidence="1">
    <location>
        <begin position="8"/>
        <end position="339"/>
    </location>
</feature>
<dbReference type="PATRIC" id="fig|749927.5.peg.984"/>
<dbReference type="PANTHER" id="PTHR46865:SF2">
    <property type="entry name" value="MONOOXYGENASE"/>
    <property type="match status" value="1"/>
</dbReference>
<reference evidence="2 3" key="1">
    <citation type="journal article" date="2010" name="Cell Res.">
        <title>Complete genome sequence of the rifamycin SV-producing Amycolatopsis mediterranei U32 revealed its genetic characteristics in phylogeny and metabolism.</title>
        <authorList>
            <person name="Zhao W."/>
            <person name="Zhong Y."/>
            <person name="Yuan H."/>
            <person name="Wang J."/>
            <person name="Zheng H."/>
            <person name="Wang Y."/>
            <person name="Cen X."/>
            <person name="Xu F."/>
            <person name="Bai J."/>
            <person name="Han X."/>
            <person name="Lu G."/>
            <person name="Zhu Y."/>
            <person name="Shao Z."/>
            <person name="Yan H."/>
            <person name="Li C."/>
            <person name="Peng N."/>
            <person name="Zhang Z."/>
            <person name="Zhang Y."/>
            <person name="Lin W."/>
            <person name="Fan Y."/>
            <person name="Qin Z."/>
            <person name="Hu Y."/>
            <person name="Zhu B."/>
            <person name="Wang S."/>
            <person name="Ding X."/>
            <person name="Zhao G.P."/>
        </authorList>
    </citation>
    <scope>NUCLEOTIDE SEQUENCE [LARGE SCALE GENOMIC DNA]</scope>
    <source>
        <strain evidence="3">U-32</strain>
    </source>
</reference>
<dbReference type="InterPro" id="IPR002938">
    <property type="entry name" value="FAD-bd"/>
</dbReference>
<dbReference type="EMBL" id="CP002000">
    <property type="protein sequence ID" value="ADJ42773.1"/>
    <property type="molecule type" value="Genomic_DNA"/>
</dbReference>
<dbReference type="OrthoDB" id="3356051at2"/>
<dbReference type="AlphaFoldDB" id="A0A0H3CWT3"/>
<dbReference type="eggNOG" id="COG0654">
    <property type="taxonomic scope" value="Bacteria"/>
</dbReference>
<dbReference type="SUPFAM" id="SSF51905">
    <property type="entry name" value="FAD/NAD(P)-binding domain"/>
    <property type="match status" value="1"/>
</dbReference>
<dbReference type="KEGG" id="amd:AMED_0954"/>
<dbReference type="Proteomes" id="UP000000328">
    <property type="component" value="Chromosome"/>
</dbReference>
<organism evidence="2 3">
    <name type="scientific">Amycolatopsis mediterranei (strain U-32)</name>
    <dbReference type="NCBI Taxonomy" id="749927"/>
    <lineage>
        <taxon>Bacteria</taxon>
        <taxon>Bacillati</taxon>
        <taxon>Actinomycetota</taxon>
        <taxon>Actinomycetes</taxon>
        <taxon>Pseudonocardiales</taxon>
        <taxon>Pseudonocardiaceae</taxon>
        <taxon>Amycolatopsis</taxon>
    </lineage>
</organism>
<dbReference type="Gene3D" id="3.30.9.10">
    <property type="entry name" value="D-Amino Acid Oxidase, subunit A, domain 2"/>
    <property type="match status" value="1"/>
</dbReference>
<dbReference type="Gene3D" id="3.50.50.60">
    <property type="entry name" value="FAD/NAD(P)-binding domain"/>
    <property type="match status" value="1"/>
</dbReference>
<dbReference type="InterPro" id="IPR051704">
    <property type="entry name" value="FAD_aromatic-hydroxylase"/>
</dbReference>
<gene>
    <name evidence="2" type="ordered locus">AMED_0954</name>
</gene>
<dbReference type="HOGENOM" id="CLU_009665_1_0_11"/>
<evidence type="ECO:0000259" key="1">
    <source>
        <dbReference type="Pfam" id="PF01494"/>
    </source>
</evidence>
<sequence length="399" mass="43790">MLGMQNRRVLISGASVAGPALAFWLRRHGFTPTVVERAPELRDGGYAVDFRGASLQVLDRMGLLGAVEAAATRMGEVTYVDSANRPLVVTPPTYQSGELEILRGDLARILYDATRDGVEYVFGDSVTGIAEHGDGVTVTFAHGEPREFDLVIGADGLHSNVRSLAFGEESRFRRDLGYYVSIFTVPNHLGLDRAGRFYNEPNRTVGVYSARDNTEAKALFWFGADQLDYDPRDAAQQRRIVEEKFRDVGWETSTLLAAMREAPDFYFDSASQIKLDSYARGRVALVGDAAYCAAPLSGMGTSLAIVGAYVLAGELAAAGGDHATAFDAYSREMRGFVDACQKLAEGNGKWFVPPTRGWLKFRNLNYRLLPYLPWRKLIEELPLKAGNAITLKPYPVAPA</sequence>
<dbReference type="PRINTS" id="PR00420">
    <property type="entry name" value="RNGMNOXGNASE"/>
</dbReference>
<dbReference type="GO" id="GO:0071949">
    <property type="term" value="F:FAD binding"/>
    <property type="evidence" value="ECO:0007669"/>
    <property type="project" value="InterPro"/>
</dbReference>
<dbReference type="Pfam" id="PF01494">
    <property type="entry name" value="FAD_binding_3"/>
    <property type="match status" value="1"/>
</dbReference>
<name>A0A0H3CWT3_AMYMU</name>